<evidence type="ECO:0000313" key="3">
    <source>
        <dbReference type="EMBL" id="CAE7478312.1"/>
    </source>
</evidence>
<keyword evidence="2" id="KW-0812">Transmembrane</keyword>
<dbReference type="OrthoDB" id="10431197at2759"/>
<name>A0A812SJD8_9DINO</name>
<protein>
    <submittedName>
        <fullName evidence="3">ARSB protein</fullName>
    </submittedName>
</protein>
<dbReference type="Proteomes" id="UP000604046">
    <property type="component" value="Unassembled WGS sequence"/>
</dbReference>
<evidence type="ECO:0000256" key="2">
    <source>
        <dbReference type="SAM" id="Phobius"/>
    </source>
</evidence>
<keyword evidence="2" id="KW-1133">Transmembrane helix</keyword>
<accession>A0A812SJD8</accession>
<organism evidence="3 4">
    <name type="scientific">Symbiodinium natans</name>
    <dbReference type="NCBI Taxonomy" id="878477"/>
    <lineage>
        <taxon>Eukaryota</taxon>
        <taxon>Sar</taxon>
        <taxon>Alveolata</taxon>
        <taxon>Dinophyceae</taxon>
        <taxon>Suessiales</taxon>
        <taxon>Symbiodiniaceae</taxon>
        <taxon>Symbiodinium</taxon>
    </lineage>
</organism>
<reference evidence="3" key="1">
    <citation type="submission" date="2021-02" db="EMBL/GenBank/DDBJ databases">
        <authorList>
            <person name="Dougan E. K."/>
            <person name="Rhodes N."/>
            <person name="Thang M."/>
            <person name="Chan C."/>
        </authorList>
    </citation>
    <scope>NUCLEOTIDE SEQUENCE</scope>
</reference>
<feature type="transmembrane region" description="Helical" evidence="2">
    <location>
        <begin position="12"/>
        <end position="37"/>
    </location>
</feature>
<dbReference type="AlphaFoldDB" id="A0A812SJD8"/>
<keyword evidence="2" id="KW-0472">Membrane</keyword>
<evidence type="ECO:0000313" key="4">
    <source>
        <dbReference type="Proteomes" id="UP000604046"/>
    </source>
</evidence>
<dbReference type="EMBL" id="CAJNDS010002446">
    <property type="protein sequence ID" value="CAE7478312.1"/>
    <property type="molecule type" value="Genomic_DNA"/>
</dbReference>
<evidence type="ECO:0000256" key="1">
    <source>
        <dbReference type="SAM" id="MobiDB-lite"/>
    </source>
</evidence>
<gene>
    <name evidence="3" type="primary">ARSB</name>
    <name evidence="3" type="ORF">SNAT2548_LOCUS26861</name>
</gene>
<sequence>MQVSEEQRVLGIVVASIMLCFSCCCLAMCGSCFCLCMRGVPEKYVPRVQAFLQELESQGYLPKLSDSDGTVEQGQPGPRSGANPEALELDLPELPEERRMQL</sequence>
<proteinExistence type="predicted"/>
<feature type="region of interest" description="Disordered" evidence="1">
    <location>
        <begin position="62"/>
        <end position="102"/>
    </location>
</feature>
<keyword evidence="4" id="KW-1185">Reference proteome</keyword>
<comment type="caution">
    <text evidence="3">The sequence shown here is derived from an EMBL/GenBank/DDBJ whole genome shotgun (WGS) entry which is preliminary data.</text>
</comment>